<dbReference type="SMART" id="SM00388">
    <property type="entry name" value="HisKA"/>
    <property type="match status" value="1"/>
</dbReference>
<evidence type="ECO:0000256" key="1">
    <source>
        <dbReference type="ARBA" id="ARBA00000085"/>
    </source>
</evidence>
<dbReference type="CDD" id="cd00156">
    <property type="entry name" value="REC"/>
    <property type="match status" value="1"/>
</dbReference>
<dbReference type="CDD" id="cd16922">
    <property type="entry name" value="HATPase_EvgS-ArcB-TorS-like"/>
    <property type="match status" value="1"/>
</dbReference>
<dbReference type="RefSeq" id="WP_058184140.1">
    <property type="nucleotide sequence ID" value="NZ_LMTZ01000118.1"/>
</dbReference>
<evidence type="ECO:0000259" key="12">
    <source>
        <dbReference type="PROSITE" id="PS50109"/>
    </source>
</evidence>
<comment type="catalytic activity">
    <reaction evidence="1">
        <text>ATP + protein L-histidine = ADP + protein N-phospho-L-histidine.</text>
        <dbReference type="EC" id="2.7.13.3"/>
    </reaction>
</comment>
<dbReference type="Gene3D" id="3.40.50.2300">
    <property type="match status" value="1"/>
</dbReference>
<evidence type="ECO:0000256" key="7">
    <source>
        <dbReference type="ARBA" id="ARBA00023012"/>
    </source>
</evidence>
<dbReference type="CDD" id="cd00082">
    <property type="entry name" value="HisKA"/>
    <property type="match status" value="1"/>
</dbReference>
<dbReference type="InterPro" id="IPR003661">
    <property type="entry name" value="HisK_dim/P_dom"/>
</dbReference>
<dbReference type="Pfam" id="PF00512">
    <property type="entry name" value="HisKA"/>
    <property type="match status" value="1"/>
</dbReference>
<evidence type="ECO:0000313" key="14">
    <source>
        <dbReference type="EMBL" id="KST63968.1"/>
    </source>
</evidence>
<dbReference type="SUPFAM" id="SSF47384">
    <property type="entry name" value="Homodimeric domain of signal transducing histidine kinase"/>
    <property type="match status" value="1"/>
</dbReference>
<reference evidence="14 16" key="1">
    <citation type="journal article" date="2015" name="Genome Announc.">
        <title>Draft Genome of the Euendolithic (true boring) Cyanobacterium Mastigocoleus testarum strain BC008.</title>
        <authorList>
            <person name="Guida B.S."/>
            <person name="Garcia-Pichel F."/>
        </authorList>
    </citation>
    <scope>NUCLEOTIDE SEQUENCE [LARGE SCALE GENOMIC DNA]</scope>
    <source>
        <strain evidence="14 16">BC008</strain>
    </source>
</reference>
<dbReference type="AlphaFoldDB" id="A0A0V7ZHG6"/>
<dbReference type="Gene3D" id="3.30.565.10">
    <property type="entry name" value="Histidine kinase-like ATPase, C-terminal domain"/>
    <property type="match status" value="1"/>
</dbReference>
<dbReference type="SMART" id="SM00448">
    <property type="entry name" value="REC"/>
    <property type="match status" value="1"/>
</dbReference>
<dbReference type="PANTHER" id="PTHR43047">
    <property type="entry name" value="TWO-COMPONENT HISTIDINE PROTEIN KINASE"/>
    <property type="match status" value="1"/>
</dbReference>
<evidence type="ECO:0000259" key="13">
    <source>
        <dbReference type="PROSITE" id="PS50110"/>
    </source>
</evidence>
<dbReference type="InterPro" id="IPR036890">
    <property type="entry name" value="HATPase_C_sf"/>
</dbReference>
<feature type="coiled-coil region" evidence="10">
    <location>
        <begin position="106"/>
        <end position="133"/>
    </location>
</feature>
<keyword evidence="11" id="KW-0472">Membrane</keyword>
<keyword evidence="6" id="KW-0418">Kinase</keyword>
<proteinExistence type="inferred from homology"/>
<dbReference type="InterPro" id="IPR005467">
    <property type="entry name" value="His_kinase_dom"/>
</dbReference>
<dbReference type="EMBL" id="LMTZ01000118">
    <property type="protein sequence ID" value="KST64678.1"/>
    <property type="molecule type" value="Genomic_DNA"/>
</dbReference>
<feature type="transmembrane region" description="Helical" evidence="11">
    <location>
        <begin position="12"/>
        <end position="33"/>
    </location>
</feature>
<evidence type="ECO:0000313" key="16">
    <source>
        <dbReference type="Proteomes" id="UP000053372"/>
    </source>
</evidence>
<dbReference type="InterPro" id="IPR001789">
    <property type="entry name" value="Sig_transdc_resp-reg_receiver"/>
</dbReference>
<dbReference type="EC" id="2.7.13.3" evidence="3"/>
<organism evidence="14 16">
    <name type="scientific">Mastigocoleus testarum BC008</name>
    <dbReference type="NCBI Taxonomy" id="371196"/>
    <lineage>
        <taxon>Bacteria</taxon>
        <taxon>Bacillati</taxon>
        <taxon>Cyanobacteriota</taxon>
        <taxon>Cyanophyceae</taxon>
        <taxon>Nostocales</taxon>
        <taxon>Hapalosiphonaceae</taxon>
        <taxon>Mastigocoleus</taxon>
    </lineage>
</organism>
<dbReference type="FunFam" id="3.30.565.10:FF:000010">
    <property type="entry name" value="Sensor histidine kinase RcsC"/>
    <property type="match status" value="1"/>
</dbReference>
<dbReference type="Gene3D" id="1.10.287.130">
    <property type="match status" value="1"/>
</dbReference>
<evidence type="ECO:0000256" key="6">
    <source>
        <dbReference type="ARBA" id="ARBA00022777"/>
    </source>
</evidence>
<gene>
    <name evidence="14" type="ORF">BC008_39905</name>
    <name evidence="15" type="ORF">BC008_40880</name>
</gene>
<comment type="caution">
    <text evidence="14">The sequence shown here is derived from an EMBL/GenBank/DDBJ whole genome shotgun (WGS) entry which is preliminary data.</text>
</comment>
<evidence type="ECO:0000313" key="15">
    <source>
        <dbReference type="EMBL" id="KST64678.1"/>
    </source>
</evidence>
<evidence type="ECO:0000256" key="5">
    <source>
        <dbReference type="ARBA" id="ARBA00022679"/>
    </source>
</evidence>
<dbReference type="PROSITE" id="PS50109">
    <property type="entry name" value="HIS_KIN"/>
    <property type="match status" value="1"/>
</dbReference>
<keyword evidence="11" id="KW-1133">Transmembrane helix</keyword>
<keyword evidence="11" id="KW-0812">Transmembrane</keyword>
<dbReference type="Pfam" id="PF02518">
    <property type="entry name" value="HATPase_c"/>
    <property type="match status" value="1"/>
</dbReference>
<dbReference type="InterPro" id="IPR011006">
    <property type="entry name" value="CheY-like_superfamily"/>
</dbReference>
<evidence type="ECO:0000256" key="11">
    <source>
        <dbReference type="SAM" id="Phobius"/>
    </source>
</evidence>
<keyword evidence="4 9" id="KW-0597">Phosphoprotein</keyword>
<accession>A0A0V7ZHG6</accession>
<feature type="domain" description="Histidine kinase" evidence="12">
    <location>
        <begin position="294"/>
        <end position="515"/>
    </location>
</feature>
<dbReference type="PROSITE" id="PS50110">
    <property type="entry name" value="RESPONSE_REGULATORY"/>
    <property type="match status" value="1"/>
</dbReference>
<name>A0A0V7ZHG6_9CYAN</name>
<feature type="domain" description="Response regulatory" evidence="13">
    <location>
        <begin position="540"/>
        <end position="656"/>
    </location>
</feature>
<evidence type="ECO:0000256" key="3">
    <source>
        <dbReference type="ARBA" id="ARBA00012438"/>
    </source>
</evidence>
<dbReference type="Gene3D" id="6.10.340.10">
    <property type="match status" value="1"/>
</dbReference>
<keyword evidence="5" id="KW-0808">Transferase</keyword>
<dbReference type="InterPro" id="IPR036097">
    <property type="entry name" value="HisK_dim/P_sf"/>
</dbReference>
<dbReference type="Pfam" id="PF00072">
    <property type="entry name" value="Response_reg"/>
    <property type="match status" value="1"/>
</dbReference>
<dbReference type="GO" id="GO:0000155">
    <property type="term" value="F:phosphorelay sensor kinase activity"/>
    <property type="evidence" value="ECO:0007669"/>
    <property type="project" value="InterPro"/>
</dbReference>
<evidence type="ECO:0000256" key="4">
    <source>
        <dbReference type="ARBA" id="ARBA00022553"/>
    </source>
</evidence>
<dbReference type="InterPro" id="IPR004358">
    <property type="entry name" value="Sig_transdc_His_kin-like_C"/>
</dbReference>
<keyword evidence="16" id="KW-1185">Reference proteome</keyword>
<dbReference type="PRINTS" id="PR00344">
    <property type="entry name" value="BCTRLSENSOR"/>
</dbReference>
<feature type="transmembrane region" description="Helical" evidence="11">
    <location>
        <begin position="196"/>
        <end position="218"/>
    </location>
</feature>
<evidence type="ECO:0000256" key="10">
    <source>
        <dbReference type="SAM" id="Coils"/>
    </source>
</evidence>
<dbReference type="InterPro" id="IPR003594">
    <property type="entry name" value="HATPase_dom"/>
</dbReference>
<dbReference type="SUPFAM" id="SSF52172">
    <property type="entry name" value="CheY-like"/>
    <property type="match status" value="1"/>
</dbReference>
<keyword evidence="10" id="KW-0175">Coiled coil</keyword>
<dbReference type="SUPFAM" id="SSF55874">
    <property type="entry name" value="ATPase domain of HSP90 chaperone/DNA topoisomerase II/histidine kinase"/>
    <property type="match status" value="1"/>
</dbReference>
<dbReference type="SMART" id="SM00387">
    <property type="entry name" value="HATPase_c"/>
    <property type="match status" value="1"/>
</dbReference>
<evidence type="ECO:0000256" key="2">
    <source>
        <dbReference type="ARBA" id="ARBA00006402"/>
    </source>
</evidence>
<protein>
    <recommendedName>
        <fullName evidence="8">Circadian input-output histidine kinase CikA</fullName>
        <ecNumber evidence="3">2.7.13.3</ecNumber>
    </recommendedName>
</protein>
<feature type="modified residue" description="4-aspartylphosphate" evidence="9">
    <location>
        <position position="589"/>
    </location>
</feature>
<dbReference type="EMBL" id="LMTZ01000129">
    <property type="protein sequence ID" value="KST63968.1"/>
    <property type="molecule type" value="Genomic_DNA"/>
</dbReference>
<evidence type="ECO:0000256" key="9">
    <source>
        <dbReference type="PROSITE-ProRule" id="PRU00169"/>
    </source>
</evidence>
<sequence length="747" mass="85892">MSLSQKIKSVYIFIIGIAVLGSTTSFAIGDYYYYRAKQQKIKITQEHRLLNKLRHTAFEIQSITGFSSSSQKTENLHKAKVVAIKSHTKVTSFLEKFNNSPSYFSIPEVKELLTQYRDTIKKLSQNLDTTLNQIEPLKSKPNTLPQVQKELADFSASKTNKKLLYLADELGLIINIAEKKEEKAAVELIKAEFSRFIIILIGICLTIITTYLLTYSAAKIIIYPLNKIKLFVREIAENSNFTVELSTTSQDEFGDITYYLNQIVIKMKNLVITNQEAEKACDVANQVKRRFMANISHELLTPLNGILGYTQVLHNSSNITQKEERGIKVIHKCAEHLLTLINDIIEFSKIDLNAIDLKISDFKLRYFLEEIIDIYRIQAQQKDILFIYEIPDNLPSVIATDRQKLRRVIINLLGNALKFTDQGSITFKVIISHLTDSEIKIKFVVRDTGVGINEADLEKIFLPFEKVVDSKNYKDGTGLGLSISQKMIELMESYIEVDSELGKGSSFIFEIKCPVVESYKEKNIHIKNRKIIGYSGEQKKILIVDDLWEHRLLIVNILEPLGFDLIEAKNGKEGLEKAKEYQPDLIISDIYMPILDGWEMLCYVDSHQNLKDIPFILTSTSISDQSKEKINSLEVKYFLIKPIQDEELYRLIERELDINWKYADSDNFLEIHPNQKQQESIIFPSSSELVMLLDYAKKGQIKGIIEELEKIADINSEYQDFVNHLNSLLKDFNIKNIRSFLKENIQE</sequence>
<dbReference type="PANTHER" id="PTHR43047:SF64">
    <property type="entry name" value="HISTIDINE KINASE CONTAINING CHEY-HOMOLOGOUS RECEIVER DOMAIN AND PAS DOMAIN-RELATED"/>
    <property type="match status" value="1"/>
</dbReference>
<keyword evidence="7" id="KW-0902">Two-component regulatory system</keyword>
<evidence type="ECO:0000256" key="8">
    <source>
        <dbReference type="ARBA" id="ARBA00074306"/>
    </source>
</evidence>
<dbReference type="Proteomes" id="UP000053372">
    <property type="component" value="Unassembled WGS sequence"/>
</dbReference>
<comment type="similarity">
    <text evidence="2">In the N-terminal section; belongs to the phytochrome family.</text>
</comment>